<dbReference type="GO" id="GO:0005975">
    <property type="term" value="P:carbohydrate metabolic process"/>
    <property type="evidence" value="ECO:0007669"/>
    <property type="project" value="InterPro"/>
</dbReference>
<dbReference type="Pfam" id="PF01229">
    <property type="entry name" value="Glyco_hydro_39"/>
    <property type="match status" value="1"/>
</dbReference>
<dbReference type="EnsemblMetazoa" id="LLOJ005370-RA">
    <property type="protein sequence ID" value="LLOJ005370-PA"/>
    <property type="gene ID" value="LLOJ005370"/>
</dbReference>
<keyword evidence="4" id="KW-0326">Glycosidase</keyword>
<evidence type="ECO:0000256" key="1">
    <source>
        <dbReference type="ARBA" id="ARBA00008875"/>
    </source>
</evidence>
<reference evidence="7" key="2">
    <citation type="journal article" date="2020" name="BMC">
        <title>Leishmania infection induces a limited differential gene expression in the sand fly midgut.</title>
        <authorList>
            <person name="Coutinho-Abreu I.V."/>
            <person name="Serafim T.D."/>
            <person name="Meneses C."/>
            <person name="Kamhawi S."/>
            <person name="Oliveira F."/>
            <person name="Valenzuela J.G."/>
        </authorList>
    </citation>
    <scope>NUCLEOTIDE SEQUENCE</scope>
    <source>
        <strain evidence="7">Jacobina</strain>
        <tissue evidence="7">Midgut</tissue>
    </source>
</reference>
<dbReference type="SUPFAM" id="SSF51445">
    <property type="entry name" value="(Trans)glycosidases"/>
    <property type="match status" value="1"/>
</dbReference>
<dbReference type="Gene3D" id="3.20.20.80">
    <property type="entry name" value="Glycosidases"/>
    <property type="match status" value="1"/>
</dbReference>
<dbReference type="Proteomes" id="UP000092461">
    <property type="component" value="Unassembled WGS sequence"/>
</dbReference>
<dbReference type="Gene3D" id="2.60.40.1500">
    <property type="entry name" value="Glycosyl hydrolase domain, family 39"/>
    <property type="match status" value="1"/>
</dbReference>
<accession>A0A1B0CL83</accession>
<reference evidence="8" key="3">
    <citation type="submission" date="2020-05" db="UniProtKB">
        <authorList>
            <consortium name="EnsemblMetazoa"/>
        </authorList>
    </citation>
    <scope>IDENTIFICATION</scope>
    <source>
        <strain evidence="8">Jacobina</strain>
    </source>
</reference>
<dbReference type="InterPro" id="IPR049166">
    <property type="entry name" value="GH39_cat"/>
</dbReference>
<dbReference type="VEuPathDB" id="VectorBase:LLOJ005370"/>
<dbReference type="PRINTS" id="PR00745">
    <property type="entry name" value="GLHYDRLASE39"/>
</dbReference>
<dbReference type="VEuPathDB" id="VectorBase:LLONM1_000737"/>
<keyword evidence="2" id="KW-0732">Signal</keyword>
<proteinExistence type="inferred from homology"/>
<dbReference type="InterPro" id="IPR017853">
    <property type="entry name" value="GH"/>
</dbReference>
<sequence length="594" mass="67947">MIKIIPFVFGVLFHGISPSEVIQIDLKNTEDFQDLPRFWTSTGFCPPAPINASSAFLLSPSVRQNLELVASVPNAGITHIRTHWILELIDEESSGNDVKFSFRKLDKFVEFLQRIHLIPHVEFMGNPGRIFSNKSAKERKFLWRDLTFKMLKHLIVKFGQDFVTSFRFETWNEPDLLNYNLLNFSLPDFIDYVTSIREGMNEIRKISPEIDLKLRGPAGLFHQREVHKLCYGFLEYCTSNSCPIGIFTFHRKGSGKAREILTGGIELLRNLTREFPWIAHMEVSNNEADPSSGWSRPLRSNSDVKYAAELVKTVLIHWDAKMRGILENLETISHDNAFLSYHPYEFNQRTLLAHFRMNKSTPIYSEFVKKPVLGALGLLANLASSSGSIQERNDVMFIPTMGQETPELPFYGCIVFVSTAIGTQSVRITVKLPPGRKLVAFGEIFDQKKTNPGRLWRENSSPSYPDAKLLIKMRKVQTPAVVIQSRLMDVPEFTENLTVSAPFVLSLRFCENSTGNLPRRVENVGRCAKKYQVFFKATGRKLRKRKWAEITHAWHIPDCSFDFWRSSGVSGAYKVRSVDILGRHGDWSKTVLLY</sequence>
<dbReference type="PANTHER" id="PTHR12631:SF8">
    <property type="entry name" value="ALPHA-L-IDURONIDASE"/>
    <property type="match status" value="1"/>
</dbReference>
<evidence type="ECO:0000259" key="6">
    <source>
        <dbReference type="Pfam" id="PF01229"/>
    </source>
</evidence>
<keyword evidence="3" id="KW-0378">Hydrolase</keyword>
<evidence type="ECO:0000313" key="8">
    <source>
        <dbReference type="EnsemblMetazoa" id="LLOJ005370-PA"/>
    </source>
</evidence>
<evidence type="ECO:0000256" key="4">
    <source>
        <dbReference type="ARBA" id="ARBA00023295"/>
    </source>
</evidence>
<feature type="domain" description="Glycosyl hydrolases family 39 N-terminal catalytic" evidence="6">
    <location>
        <begin position="23"/>
        <end position="481"/>
    </location>
</feature>
<evidence type="ECO:0000313" key="7">
    <source>
        <dbReference type="EMBL" id="MBC1169335.1"/>
    </source>
</evidence>
<dbReference type="SUPFAM" id="SSF51011">
    <property type="entry name" value="Glycosyl hydrolase domain"/>
    <property type="match status" value="1"/>
</dbReference>
<dbReference type="InterPro" id="IPR051923">
    <property type="entry name" value="Glycosyl_Hydrolase_39"/>
</dbReference>
<dbReference type="GO" id="GO:0003940">
    <property type="term" value="F:L-iduronidase activity"/>
    <property type="evidence" value="ECO:0007669"/>
    <property type="project" value="TreeGrafter"/>
</dbReference>
<protein>
    <submittedName>
        <fullName evidence="7">Putative alpha-l-iduronidase corethrella appendiculata</fullName>
    </submittedName>
</protein>
<organism evidence="8 9">
    <name type="scientific">Lutzomyia longipalpis</name>
    <name type="common">Sand fly</name>
    <dbReference type="NCBI Taxonomy" id="7200"/>
    <lineage>
        <taxon>Eukaryota</taxon>
        <taxon>Metazoa</taxon>
        <taxon>Ecdysozoa</taxon>
        <taxon>Arthropoda</taxon>
        <taxon>Hexapoda</taxon>
        <taxon>Insecta</taxon>
        <taxon>Pterygota</taxon>
        <taxon>Neoptera</taxon>
        <taxon>Endopterygota</taxon>
        <taxon>Diptera</taxon>
        <taxon>Nematocera</taxon>
        <taxon>Psychodoidea</taxon>
        <taxon>Psychodidae</taxon>
        <taxon>Lutzomyia</taxon>
        <taxon>Lutzomyia</taxon>
    </lineage>
</organism>
<evidence type="ECO:0000256" key="5">
    <source>
        <dbReference type="PIRSR" id="PIRSR600514-1"/>
    </source>
</evidence>
<evidence type="ECO:0000313" key="9">
    <source>
        <dbReference type="Proteomes" id="UP000092461"/>
    </source>
</evidence>
<keyword evidence="9" id="KW-1185">Reference proteome</keyword>
<dbReference type="InterPro" id="IPR000514">
    <property type="entry name" value="Glyco_hydro_39"/>
</dbReference>
<dbReference type="AlphaFoldDB" id="A0A1B0CL83"/>
<dbReference type="EMBL" id="AJWK01017031">
    <property type="status" value="NOT_ANNOTATED_CDS"/>
    <property type="molecule type" value="Genomic_DNA"/>
</dbReference>
<reference evidence="9" key="1">
    <citation type="submission" date="2012-05" db="EMBL/GenBank/DDBJ databases">
        <title>Whole Genome Assembly of Lutzomyia longipalpis.</title>
        <authorList>
            <person name="Richards S."/>
            <person name="Qu C."/>
            <person name="Dillon R."/>
            <person name="Worley K."/>
            <person name="Scherer S."/>
            <person name="Batterton M."/>
            <person name="Taylor A."/>
            <person name="Hawes A."/>
            <person name="Hernandez B."/>
            <person name="Kovar C."/>
            <person name="Mandapat C."/>
            <person name="Pham C."/>
            <person name="Qu C."/>
            <person name="Jing C."/>
            <person name="Bess C."/>
            <person name="Bandaranaike D."/>
            <person name="Ngo D."/>
            <person name="Ongeri F."/>
            <person name="Arias F."/>
            <person name="Lara F."/>
            <person name="Weissenberger G."/>
            <person name="Kamau G."/>
            <person name="Han H."/>
            <person name="Shen H."/>
            <person name="Dinh H."/>
            <person name="Khalil I."/>
            <person name="Jones J."/>
            <person name="Shafer J."/>
            <person name="Jayaseelan J."/>
            <person name="Quiroz J."/>
            <person name="Blankenburg K."/>
            <person name="Nguyen L."/>
            <person name="Jackson L."/>
            <person name="Francisco L."/>
            <person name="Tang L.-Y."/>
            <person name="Pu L.-L."/>
            <person name="Perales L."/>
            <person name="Lorensuhewa L."/>
            <person name="Munidasa M."/>
            <person name="Coyle M."/>
            <person name="Taylor M."/>
            <person name="Puazo M."/>
            <person name="Firestine M."/>
            <person name="Scheel M."/>
            <person name="Javaid M."/>
            <person name="Wang M."/>
            <person name="Li M."/>
            <person name="Tabassum N."/>
            <person name="Saada N."/>
            <person name="Osuji N."/>
            <person name="Aqrawi P."/>
            <person name="Fu Q."/>
            <person name="Thornton R."/>
            <person name="Raj R."/>
            <person name="Goodspeed R."/>
            <person name="Mata R."/>
            <person name="Najjar R."/>
            <person name="Gubbala S."/>
            <person name="Lee S."/>
            <person name="Denson S."/>
            <person name="Patil S."/>
            <person name="Macmil S."/>
            <person name="Qi S."/>
            <person name="Matskevitch T."/>
            <person name="Palculict T."/>
            <person name="Mathew T."/>
            <person name="Vee V."/>
            <person name="Velamala V."/>
            <person name="Korchina V."/>
            <person name="Cai W."/>
            <person name="Liu W."/>
            <person name="Dai W."/>
            <person name="Zou X."/>
            <person name="Zhu Y."/>
            <person name="Zhang Y."/>
            <person name="Wu Y.-Q."/>
            <person name="Xin Y."/>
            <person name="Nazarath L."/>
            <person name="Kovar C."/>
            <person name="Han Y."/>
            <person name="Muzny D."/>
            <person name="Gibbs R."/>
        </authorList>
    </citation>
    <scope>NUCLEOTIDE SEQUENCE [LARGE SCALE GENOMIC DNA]</scope>
    <source>
        <strain evidence="9">Jacobina</strain>
    </source>
</reference>
<evidence type="ECO:0000256" key="3">
    <source>
        <dbReference type="ARBA" id="ARBA00022801"/>
    </source>
</evidence>
<name>A0A1B0CL83_LUTLO</name>
<dbReference type="EMBL" id="GITU01000632">
    <property type="protein sequence ID" value="MBC1169335.1"/>
    <property type="molecule type" value="Transcribed_RNA"/>
</dbReference>
<dbReference type="PANTHER" id="PTHR12631">
    <property type="entry name" value="ALPHA-L-IDURONIDASE"/>
    <property type="match status" value="1"/>
</dbReference>
<comment type="similarity">
    <text evidence="1">Belongs to the glycosyl hydrolase 39 family.</text>
</comment>
<evidence type="ECO:0000256" key="2">
    <source>
        <dbReference type="ARBA" id="ARBA00022729"/>
    </source>
</evidence>
<feature type="active site" description="Proton donor" evidence="5">
    <location>
        <position position="173"/>
    </location>
</feature>